<feature type="region of interest" description="Disordered" evidence="1">
    <location>
        <begin position="104"/>
        <end position="163"/>
    </location>
</feature>
<dbReference type="EMBL" id="JBHSKG010000001">
    <property type="protein sequence ID" value="MFC5137251.1"/>
    <property type="molecule type" value="Genomic_DNA"/>
</dbReference>
<dbReference type="RefSeq" id="WP_378019456.1">
    <property type="nucleotide sequence ID" value="NZ_JBHSKG010000001.1"/>
</dbReference>
<organism evidence="3 4">
    <name type="scientific">Actinomycetospora rhizophila</name>
    <dbReference type="NCBI Taxonomy" id="1416876"/>
    <lineage>
        <taxon>Bacteria</taxon>
        <taxon>Bacillati</taxon>
        <taxon>Actinomycetota</taxon>
        <taxon>Actinomycetes</taxon>
        <taxon>Pseudonocardiales</taxon>
        <taxon>Pseudonocardiaceae</taxon>
        <taxon>Actinomycetospora</taxon>
    </lineage>
</organism>
<evidence type="ECO:0000313" key="4">
    <source>
        <dbReference type="Proteomes" id="UP001596175"/>
    </source>
</evidence>
<dbReference type="Proteomes" id="UP001596175">
    <property type="component" value="Unassembled WGS sequence"/>
</dbReference>
<evidence type="ECO:0000256" key="2">
    <source>
        <dbReference type="SAM" id="SignalP"/>
    </source>
</evidence>
<feature type="compositionally biased region" description="Low complexity" evidence="1">
    <location>
        <begin position="153"/>
        <end position="163"/>
    </location>
</feature>
<keyword evidence="2" id="KW-0732">Signal</keyword>
<evidence type="ECO:0000256" key="1">
    <source>
        <dbReference type="SAM" id="MobiDB-lite"/>
    </source>
</evidence>
<feature type="chain" id="PRO_5046124531" description="Small secreted domain DUF320" evidence="2">
    <location>
        <begin position="26"/>
        <end position="163"/>
    </location>
</feature>
<accession>A0ABV9Z9M6</accession>
<proteinExistence type="predicted"/>
<feature type="compositionally biased region" description="Low complexity" evidence="1">
    <location>
        <begin position="104"/>
        <end position="115"/>
    </location>
</feature>
<reference evidence="4" key="1">
    <citation type="journal article" date="2019" name="Int. J. Syst. Evol. Microbiol.">
        <title>The Global Catalogue of Microorganisms (GCM) 10K type strain sequencing project: providing services to taxonomists for standard genome sequencing and annotation.</title>
        <authorList>
            <consortium name="The Broad Institute Genomics Platform"/>
            <consortium name="The Broad Institute Genome Sequencing Center for Infectious Disease"/>
            <person name="Wu L."/>
            <person name="Ma J."/>
        </authorList>
    </citation>
    <scope>NUCLEOTIDE SEQUENCE [LARGE SCALE GENOMIC DNA]</scope>
    <source>
        <strain evidence="4">XZYJ18</strain>
    </source>
</reference>
<comment type="caution">
    <text evidence="3">The sequence shown here is derived from an EMBL/GenBank/DDBJ whole genome shotgun (WGS) entry which is preliminary data.</text>
</comment>
<protein>
    <recommendedName>
        <fullName evidence="5">Small secreted domain DUF320</fullName>
    </recommendedName>
</protein>
<gene>
    <name evidence="3" type="ORF">ACFPK1_03355</name>
</gene>
<keyword evidence="4" id="KW-1185">Reference proteome</keyword>
<feature type="compositionally biased region" description="Acidic residues" evidence="1">
    <location>
        <begin position="116"/>
        <end position="152"/>
    </location>
</feature>
<evidence type="ECO:0000313" key="3">
    <source>
        <dbReference type="EMBL" id="MFC5137251.1"/>
    </source>
</evidence>
<sequence length="163" mass="15959">MIKKLGVVTVGVAAGLMAAAPFASATEGGHGHDHEGSGSCNINGGNAEANGGIDGDAAVGALAQAPVGANALNIVCSDVLNDNLSGNTLDIGIGNALPEVPIELPAAPEAAAPEAETPEAETPEAETPEAETPEAETPEAETPEAETPEVPEAETPVEIPGAV</sequence>
<feature type="signal peptide" evidence="2">
    <location>
        <begin position="1"/>
        <end position="25"/>
    </location>
</feature>
<name>A0ABV9Z9M6_9PSEU</name>
<evidence type="ECO:0008006" key="5">
    <source>
        <dbReference type="Google" id="ProtNLM"/>
    </source>
</evidence>